<dbReference type="OrthoDB" id="9787241at2"/>
<name>A0A285IA60_9FIRM</name>
<dbReference type="Pfam" id="PF10040">
    <property type="entry name" value="CRISPR_Cas6"/>
    <property type="match status" value="1"/>
</dbReference>
<sequence length="318" mass="37306">MQLPITQLTITLIATQTIKLPLHPGSTFRGAFGNALKKLSCNIKQEECKDCNLNEMCPYSQLFNPHLTEEEKDNTSNRFNHKPRPFIFEPKTNGQQVFYSGQEIRFNLNLFGYTNQFLPYIIESWKYLQNQGIGLGRGKFILSEIWNINDLTGKAERIYSEYANMVHNSELKIKKDDVSNLEQNLSDKHLRLKLITPMLLKHKGDYLNKIEFYPLMKNLFRRISELSHFYGKEKLDIKFAEYLERAKGIKLVKDHTKWEDWERYSNKQKQRIKMYGVIGELEYQGELAEFLPYLILGQYTHIGKNTVFGLGNYKIIKG</sequence>
<protein>
    <submittedName>
        <fullName evidence="2">CRISPR-associated endoribonuclease Cas6</fullName>
    </submittedName>
</protein>
<dbReference type="InterPro" id="IPR019267">
    <property type="entry name" value="CRISPR-assoc_Cas6_C"/>
</dbReference>
<feature type="domain" description="CRISPR-associated protein Cas6 C-terminal" evidence="1">
    <location>
        <begin position="192"/>
        <end position="313"/>
    </location>
</feature>
<evidence type="ECO:0000259" key="1">
    <source>
        <dbReference type="Pfam" id="PF10040"/>
    </source>
</evidence>
<dbReference type="RefSeq" id="WP_097019329.1">
    <property type="nucleotide sequence ID" value="NZ_OBDZ01000036.1"/>
</dbReference>
<proteinExistence type="predicted"/>
<accession>A0A285IA60</accession>
<dbReference type="Gene3D" id="3.30.70.1900">
    <property type="match status" value="1"/>
</dbReference>
<gene>
    <name evidence="2" type="ORF">SAMN06265827_1364</name>
</gene>
<keyword evidence="3" id="KW-1185">Reference proteome</keyword>
<evidence type="ECO:0000313" key="3">
    <source>
        <dbReference type="Proteomes" id="UP000219573"/>
    </source>
</evidence>
<dbReference type="EMBL" id="OBDZ01000036">
    <property type="protein sequence ID" value="SNY44855.1"/>
    <property type="molecule type" value="Genomic_DNA"/>
</dbReference>
<reference evidence="3" key="1">
    <citation type="submission" date="2017-09" db="EMBL/GenBank/DDBJ databases">
        <authorList>
            <person name="Varghese N."/>
            <person name="Submissions S."/>
        </authorList>
    </citation>
    <scope>NUCLEOTIDE SEQUENCE [LARGE SCALE GENOMIC DNA]</scope>
    <source>
        <strain evidence="3">MSL47</strain>
    </source>
</reference>
<organism evidence="2 3">
    <name type="scientific">Orenia metallireducens</name>
    <dbReference type="NCBI Taxonomy" id="1413210"/>
    <lineage>
        <taxon>Bacteria</taxon>
        <taxon>Bacillati</taxon>
        <taxon>Bacillota</taxon>
        <taxon>Clostridia</taxon>
        <taxon>Halanaerobiales</taxon>
        <taxon>Halobacteroidaceae</taxon>
        <taxon>Orenia</taxon>
    </lineage>
</organism>
<dbReference type="AlphaFoldDB" id="A0A285IA60"/>
<dbReference type="Proteomes" id="UP000219573">
    <property type="component" value="Unassembled WGS sequence"/>
</dbReference>
<evidence type="ECO:0000313" key="2">
    <source>
        <dbReference type="EMBL" id="SNY44855.1"/>
    </source>
</evidence>